<dbReference type="STRING" id="929713.NIASO_08160"/>
<evidence type="ECO:0000259" key="1">
    <source>
        <dbReference type="Pfam" id="PF13699"/>
    </source>
</evidence>
<keyword evidence="2" id="KW-0282">Flagellum</keyword>
<gene>
    <name evidence="2" type="ORF">NIASO_08160</name>
</gene>
<dbReference type="AlphaFoldDB" id="W0F111"/>
<evidence type="ECO:0000313" key="2">
    <source>
        <dbReference type="EMBL" id="AHF15144.1"/>
    </source>
</evidence>
<name>W0F111_9BACT</name>
<dbReference type="Pfam" id="PF13699">
    <property type="entry name" value="eCIS_core"/>
    <property type="match status" value="1"/>
</dbReference>
<reference evidence="2 3" key="1">
    <citation type="submission" date="2013-12" db="EMBL/GenBank/DDBJ databases">
        <authorList>
            <consortium name="DOE Joint Genome Institute"/>
            <person name="Eisen J."/>
            <person name="Huntemann M."/>
            <person name="Han J."/>
            <person name="Chen A."/>
            <person name="Kyrpides N."/>
            <person name="Mavromatis K."/>
            <person name="Markowitz V."/>
            <person name="Palaniappan K."/>
            <person name="Ivanova N."/>
            <person name="Schaumberg A."/>
            <person name="Pati A."/>
            <person name="Liolios K."/>
            <person name="Nordberg H.P."/>
            <person name="Cantor M.N."/>
            <person name="Hua S.X."/>
            <person name="Woyke T."/>
        </authorList>
    </citation>
    <scope>NUCLEOTIDE SEQUENCE [LARGE SCALE GENOMIC DNA]</scope>
    <source>
        <strain evidence="3">DSM 19437</strain>
    </source>
</reference>
<evidence type="ECO:0000313" key="3">
    <source>
        <dbReference type="Proteomes" id="UP000003586"/>
    </source>
</evidence>
<dbReference type="InterPro" id="IPR025295">
    <property type="entry name" value="eCIS_core_dom"/>
</dbReference>
<feature type="domain" description="eCIS core" evidence="1">
    <location>
        <begin position="107"/>
        <end position="183"/>
    </location>
</feature>
<sequence>MQCKLTIGAVDDPLEAEADAMADRVMRMPEHDFIQRKCAHCEAEEKIRKKPPASFIQKKCAHCEEEEKISRKPLVSFIQRKTASSAGTANNAVSANIASTKGGGSGLSGDTKTFMESRFGTNFSGVRIHTGGDAAALSKELNAQAFTVGNNIYFNEGKYRPESSEGKQLLAHELTHTLQQGAGAQPQLQRKVDNVEINCADNQIRFQHDGTITSYALDHCKITDGTYNATVKLSPAKVDFDLGTVPPGTQFDFSYSIAPGQPSPNTFFKGQNSVNITCTNTSGLGGVNDIRFSAKKLTDADFLALTGNTADTIPEGIMIPLSNFLGRSLPAAGPAAAGASYFSPTPWSVIPKNVTGVLWTQGHTSVFANPEGAFAPTIKGYRGNLGYYAGESLPWIGRQCTIQLHEGVPGSFTNDAWFPLFPGEKNFVFVPRSAEQSFDFAERLNETQYGGDYTYSPPRSVGDPILGDVKPTEAGLNTELLARGKAPMCTNNCITVPQAEIEAAMGGRPVTKTGVDVMTGTGPDGVIDPHYAGRGRLMTDAMAEGPLPAGATRINLTVTPGASAGMFIIRGGGYIMLVYGIYQTGSRIANTDAKDLPVVLSEETGSWTGGILGSALGGAAAGAVFCSPTGPIDAVCVVGGFVGGLLFGIAGSSVGKAIGHTVGEYVVDPVVNTVNDYVVQPVEQKAAEVQSNWTREIYNLYGVPLY</sequence>
<dbReference type="KEGG" id="nso:NIASO_08160"/>
<dbReference type="Proteomes" id="UP000003586">
    <property type="component" value="Chromosome"/>
</dbReference>
<dbReference type="EMBL" id="CP007035">
    <property type="protein sequence ID" value="AHF15144.1"/>
    <property type="molecule type" value="Genomic_DNA"/>
</dbReference>
<proteinExistence type="predicted"/>
<organism evidence="2 3">
    <name type="scientific">Niabella soli DSM 19437</name>
    <dbReference type="NCBI Taxonomy" id="929713"/>
    <lineage>
        <taxon>Bacteria</taxon>
        <taxon>Pseudomonadati</taxon>
        <taxon>Bacteroidota</taxon>
        <taxon>Chitinophagia</taxon>
        <taxon>Chitinophagales</taxon>
        <taxon>Chitinophagaceae</taxon>
        <taxon>Niabella</taxon>
    </lineage>
</organism>
<dbReference type="eggNOG" id="COG3409">
    <property type="taxonomic scope" value="Bacteria"/>
</dbReference>
<accession>W0F111</accession>
<protein>
    <submittedName>
        <fullName evidence="2">Flagellar motor protein MotB</fullName>
    </submittedName>
</protein>
<keyword evidence="2" id="KW-0966">Cell projection</keyword>
<keyword evidence="2" id="KW-0969">Cilium</keyword>
<keyword evidence="3" id="KW-1185">Reference proteome</keyword>
<dbReference type="HOGENOM" id="CLU_390719_0_0_10"/>